<dbReference type="Gene3D" id="3.10.580.10">
    <property type="entry name" value="CBS-domain"/>
    <property type="match status" value="1"/>
</dbReference>
<evidence type="ECO:0000256" key="8">
    <source>
        <dbReference type="ARBA" id="ARBA00022741"/>
    </source>
</evidence>
<feature type="domain" description="CBS" evidence="13">
    <location>
        <begin position="389"/>
        <end position="444"/>
    </location>
</feature>
<dbReference type="InterPro" id="IPR052390">
    <property type="entry name" value="tRNA_nt/polyA_polymerase"/>
</dbReference>
<dbReference type="InterPro" id="IPR002646">
    <property type="entry name" value="PolA_pol_head_dom"/>
</dbReference>
<dbReference type="InterPro" id="IPR038763">
    <property type="entry name" value="DHH_sf"/>
</dbReference>
<dbReference type="GO" id="GO:0016779">
    <property type="term" value="F:nucleotidyltransferase activity"/>
    <property type="evidence" value="ECO:0007669"/>
    <property type="project" value="UniProtKB-KW"/>
</dbReference>
<evidence type="ECO:0000256" key="10">
    <source>
        <dbReference type="ARBA" id="ARBA00022884"/>
    </source>
</evidence>
<comment type="cofactor">
    <cofactor evidence="1">
        <name>Mg(2+)</name>
        <dbReference type="ChEBI" id="CHEBI:18420"/>
    </cofactor>
</comment>
<dbReference type="Pfam" id="PF00571">
    <property type="entry name" value="CBS"/>
    <property type="match status" value="2"/>
</dbReference>
<accession>A0A1H2K1Z7</accession>
<dbReference type="Proteomes" id="UP000199608">
    <property type="component" value="Unassembled WGS sequence"/>
</dbReference>
<dbReference type="Gene3D" id="3.10.310.30">
    <property type="match status" value="1"/>
</dbReference>
<dbReference type="SUPFAM" id="SSF81891">
    <property type="entry name" value="Poly A polymerase C-terminal region-like"/>
    <property type="match status" value="1"/>
</dbReference>
<evidence type="ECO:0000313" key="15">
    <source>
        <dbReference type="Proteomes" id="UP000199608"/>
    </source>
</evidence>
<dbReference type="Pfam" id="PF02272">
    <property type="entry name" value="DHHA1"/>
    <property type="match status" value="1"/>
</dbReference>
<keyword evidence="10 12" id="KW-0694">RNA-binding</keyword>
<evidence type="ECO:0000256" key="4">
    <source>
        <dbReference type="ARBA" id="ARBA00022679"/>
    </source>
</evidence>
<evidence type="ECO:0000259" key="13">
    <source>
        <dbReference type="PROSITE" id="PS51371"/>
    </source>
</evidence>
<keyword evidence="6" id="KW-0548">Nucleotidyltransferase</keyword>
<dbReference type="PROSITE" id="PS51371">
    <property type="entry name" value="CBS"/>
    <property type="match status" value="2"/>
</dbReference>
<evidence type="ECO:0000256" key="3">
    <source>
        <dbReference type="ARBA" id="ARBA00022555"/>
    </source>
</evidence>
<dbReference type="PANTHER" id="PTHR47788:SF1">
    <property type="entry name" value="A-ADDING TRNA NUCLEOTIDYLTRANSFERASE"/>
    <property type="match status" value="1"/>
</dbReference>
<evidence type="ECO:0000256" key="9">
    <source>
        <dbReference type="ARBA" id="ARBA00022842"/>
    </source>
</evidence>
<dbReference type="EMBL" id="FNLL01000019">
    <property type="protein sequence ID" value="SDU62710.1"/>
    <property type="molecule type" value="Genomic_DNA"/>
</dbReference>
<dbReference type="InterPro" id="IPR046342">
    <property type="entry name" value="CBS_dom_sf"/>
</dbReference>
<protein>
    <submittedName>
        <fullName evidence="14">tRNA nucleotidyltransferase (CCA-adding enzyme)</fullName>
    </submittedName>
</protein>
<proteinExistence type="inferred from homology"/>
<reference evidence="15" key="1">
    <citation type="submission" date="2016-10" db="EMBL/GenBank/DDBJ databases">
        <authorList>
            <person name="Varghese N."/>
            <person name="Submissions S."/>
        </authorList>
    </citation>
    <scope>NUCLEOTIDE SEQUENCE [LARGE SCALE GENOMIC DNA]</scope>
    <source>
        <strain evidence="15">DSM 3384</strain>
    </source>
</reference>
<name>A0A1H2K1Z7_9BACT</name>
<dbReference type="SMART" id="SM00116">
    <property type="entry name" value="CBS"/>
    <property type="match status" value="2"/>
</dbReference>
<evidence type="ECO:0000256" key="7">
    <source>
        <dbReference type="ARBA" id="ARBA00022723"/>
    </source>
</evidence>
<dbReference type="SUPFAM" id="SSF54631">
    <property type="entry name" value="CBS-domain pair"/>
    <property type="match status" value="1"/>
</dbReference>
<evidence type="ECO:0000256" key="1">
    <source>
        <dbReference type="ARBA" id="ARBA00001946"/>
    </source>
</evidence>
<keyword evidence="5" id="KW-0819">tRNA processing</keyword>
<organism evidence="14 15">
    <name type="scientific">Desulfobacula phenolica</name>
    <dbReference type="NCBI Taxonomy" id="90732"/>
    <lineage>
        <taxon>Bacteria</taxon>
        <taxon>Pseudomonadati</taxon>
        <taxon>Thermodesulfobacteriota</taxon>
        <taxon>Desulfobacteria</taxon>
        <taxon>Desulfobacterales</taxon>
        <taxon>Desulfobacteraceae</taxon>
        <taxon>Desulfobacula</taxon>
    </lineage>
</organism>
<evidence type="ECO:0000313" key="14">
    <source>
        <dbReference type="EMBL" id="SDU62710.1"/>
    </source>
</evidence>
<dbReference type="SUPFAM" id="SSF81301">
    <property type="entry name" value="Nucleotidyltransferase"/>
    <property type="match status" value="1"/>
</dbReference>
<dbReference type="Gene3D" id="1.10.3090.10">
    <property type="entry name" value="cca-adding enzyme, domain 2"/>
    <property type="match status" value="1"/>
</dbReference>
<feature type="domain" description="CBS" evidence="13">
    <location>
        <begin position="325"/>
        <end position="385"/>
    </location>
</feature>
<evidence type="ECO:0000256" key="12">
    <source>
        <dbReference type="RuleBase" id="RU003953"/>
    </source>
</evidence>
<evidence type="ECO:0000256" key="6">
    <source>
        <dbReference type="ARBA" id="ARBA00022695"/>
    </source>
</evidence>
<keyword evidence="4 12" id="KW-0808">Transferase</keyword>
<dbReference type="InterPro" id="IPR001667">
    <property type="entry name" value="DDH_dom"/>
</dbReference>
<dbReference type="SUPFAM" id="SSF64182">
    <property type="entry name" value="DHH phosphoesterases"/>
    <property type="match status" value="1"/>
</dbReference>
<gene>
    <name evidence="14" type="ORF">SAMN04487931_11912</name>
</gene>
<evidence type="ECO:0000256" key="11">
    <source>
        <dbReference type="PROSITE-ProRule" id="PRU00703"/>
    </source>
</evidence>
<dbReference type="RefSeq" id="WP_092238214.1">
    <property type="nucleotide sequence ID" value="NZ_FNLL01000019.1"/>
</dbReference>
<dbReference type="CDD" id="cd17772">
    <property type="entry name" value="CBS_pair_DHH_polyA_Pol_assoc"/>
    <property type="match status" value="1"/>
</dbReference>
<dbReference type="GO" id="GO:0000166">
    <property type="term" value="F:nucleotide binding"/>
    <property type="evidence" value="ECO:0007669"/>
    <property type="project" value="UniProtKB-KW"/>
</dbReference>
<dbReference type="PANTHER" id="PTHR47788">
    <property type="entry name" value="POLYA POLYMERASE"/>
    <property type="match status" value="1"/>
</dbReference>
<sequence length="893" mass="101358">MSKKNKTITAETIITSHINADFDAIASMLAAQKLYPNSIIVFPGSQEKNLRDFFISSTSYLFNMADPGSIDFSQTLRLVIVDTRQTSRLPQVSDLLSKKDIKIDIYDHHPAMEGDLKGSVEITRQTGATITILCSLLQEKKIFPTPEEATIMALGIYEDTGLFTYSSTTKADFEQAAFLLSCGASLSTIAGFVVKEIKSEQVTWLNELLNEMTIHRINGVDIHMSVISSSTYITDLATIVQKIVRMENLDIFFAIVLMGNKIHIIARNLIPEVDVGKILSEFGGGGHPSAASAKVENRTLAQVEMMLIERLQKQVKQIQIVKNMMTSPAITIEPLVTCKTAGSLMTRYNINTLLVVDKQKNSYEGYITRQIIEKILYHKLSHLPVKEYMNSEVSSISSDADVSQIENIIVEGKHRILPVIDDGFIKGVITRTDLLNYLVQHSKEIKRSETELGIKKNAKKRQIENILYQRLDNRIKQLLQNIGKTGNELGFNMFVVGGFVRDLLLSRQIDDIDIVVEGDGIEFAKTYAKKEGCRINTYKKFGTAVIIYPDNFKIDVASARLEYYKTPAALPIVEKSSIKLDLARRDFTINTLAISLNPDNFGTMIDYFGANRDLKDKTIRTIHNLSFVEDPTRIFRAIKFSNRFGFKIGKVTSNLIKNAITIDCFKNLSGLRVLSELKQIFEEENPIPAIKTMESYGLEKVLHKDLTLIPNTYQLLESVNKILSWHDLLYMDEPYPRWAVYFMAMLNRCSYKVCEQICTRLNVPLRERGILLEKRYKAEKQLNLIESSSTYTKQELYWTLINFKTEYILYMMALVKDEEIKKAISNFYTHQRGIKPYIKGRDLLKLGLKPGPVFSAIIKQVLNAKLDGQLKTRKEEIQFAAAYAEKTNLLIKS</sequence>
<dbReference type="GO" id="GO:0008033">
    <property type="term" value="P:tRNA processing"/>
    <property type="evidence" value="ECO:0007669"/>
    <property type="project" value="UniProtKB-KW"/>
</dbReference>
<dbReference type="CDD" id="cd05398">
    <property type="entry name" value="NT_ClassII-CCAase"/>
    <property type="match status" value="1"/>
</dbReference>
<evidence type="ECO:0000256" key="2">
    <source>
        <dbReference type="ARBA" id="ARBA00007265"/>
    </source>
</evidence>
<comment type="similarity">
    <text evidence="2 12">Belongs to the tRNA nucleotidyltransferase/poly(A) polymerase family.</text>
</comment>
<evidence type="ECO:0000256" key="5">
    <source>
        <dbReference type="ARBA" id="ARBA00022694"/>
    </source>
</evidence>
<dbReference type="InterPro" id="IPR000644">
    <property type="entry name" value="CBS_dom"/>
</dbReference>
<keyword evidence="7" id="KW-0479">Metal-binding</keyword>
<dbReference type="GO" id="GO:0046872">
    <property type="term" value="F:metal ion binding"/>
    <property type="evidence" value="ECO:0007669"/>
    <property type="project" value="UniProtKB-KW"/>
</dbReference>
<keyword evidence="8" id="KW-0547">Nucleotide-binding</keyword>
<dbReference type="InterPro" id="IPR043519">
    <property type="entry name" value="NT_sf"/>
</dbReference>
<dbReference type="InterPro" id="IPR003156">
    <property type="entry name" value="DHHA1_dom"/>
</dbReference>
<keyword evidence="3" id="KW-0820">tRNA-binding</keyword>
<keyword evidence="15" id="KW-1185">Reference proteome</keyword>
<dbReference type="Gene3D" id="3.90.1640.10">
    <property type="entry name" value="inorganic pyrophosphatase (n-terminal core)"/>
    <property type="match status" value="1"/>
</dbReference>
<keyword evidence="9" id="KW-0460">Magnesium</keyword>
<dbReference type="GO" id="GO:0000049">
    <property type="term" value="F:tRNA binding"/>
    <property type="evidence" value="ECO:0007669"/>
    <property type="project" value="UniProtKB-KW"/>
</dbReference>
<keyword evidence="11" id="KW-0129">CBS domain</keyword>
<dbReference type="Pfam" id="PF01743">
    <property type="entry name" value="PolyA_pol"/>
    <property type="match status" value="1"/>
</dbReference>
<dbReference type="Pfam" id="PF01368">
    <property type="entry name" value="DHH"/>
    <property type="match status" value="1"/>
</dbReference>
<dbReference type="AlphaFoldDB" id="A0A1H2K1Z7"/>
<dbReference type="Gene3D" id="3.30.460.10">
    <property type="entry name" value="Beta Polymerase, domain 2"/>
    <property type="match status" value="1"/>
</dbReference>